<evidence type="ECO:0000313" key="1">
    <source>
        <dbReference type="EMBL" id="CAK5016350.1"/>
    </source>
</evidence>
<dbReference type="EMBL" id="CAVMJV010000002">
    <property type="protein sequence ID" value="CAK5016350.1"/>
    <property type="molecule type" value="Genomic_DNA"/>
</dbReference>
<organism evidence="1 2">
    <name type="scientific">Meloidogyne enterolobii</name>
    <name type="common">Root-knot nematode worm</name>
    <name type="synonym">Meloidogyne mayaguensis</name>
    <dbReference type="NCBI Taxonomy" id="390850"/>
    <lineage>
        <taxon>Eukaryota</taxon>
        <taxon>Metazoa</taxon>
        <taxon>Ecdysozoa</taxon>
        <taxon>Nematoda</taxon>
        <taxon>Chromadorea</taxon>
        <taxon>Rhabditida</taxon>
        <taxon>Tylenchina</taxon>
        <taxon>Tylenchomorpha</taxon>
        <taxon>Tylenchoidea</taxon>
        <taxon>Meloidogynidae</taxon>
        <taxon>Meloidogyninae</taxon>
        <taxon>Meloidogyne</taxon>
    </lineage>
</organism>
<gene>
    <name evidence="1" type="ORF">MENTE1834_LOCUS3280</name>
</gene>
<accession>A0ACB0XTI6</accession>
<protein>
    <submittedName>
        <fullName evidence="1">Uncharacterized protein</fullName>
    </submittedName>
</protein>
<keyword evidence="2" id="KW-1185">Reference proteome</keyword>
<name>A0ACB0XTI6_MELEN</name>
<reference evidence="1" key="1">
    <citation type="submission" date="2023-11" db="EMBL/GenBank/DDBJ databases">
        <authorList>
            <person name="Poullet M."/>
        </authorList>
    </citation>
    <scope>NUCLEOTIDE SEQUENCE</scope>
    <source>
        <strain evidence="1">E1834</strain>
    </source>
</reference>
<evidence type="ECO:0000313" key="2">
    <source>
        <dbReference type="Proteomes" id="UP001497535"/>
    </source>
</evidence>
<dbReference type="Proteomes" id="UP001497535">
    <property type="component" value="Unassembled WGS sequence"/>
</dbReference>
<proteinExistence type="predicted"/>
<comment type="caution">
    <text evidence="1">The sequence shown here is derived from an EMBL/GenBank/DDBJ whole genome shotgun (WGS) entry which is preliminary data.</text>
</comment>
<sequence>MMPGYDFGVIKCWHKKLKERQKINSERKLSLEYYKNWPQVSSFSILKIKKNLNFTDNL</sequence>